<dbReference type="PANTHER" id="PTHR37528:SF1">
    <property type="entry name" value="UPF0149 PROTEIN YGFB"/>
    <property type="match status" value="1"/>
</dbReference>
<sequence>MTTKTLPDYDGLNMTLRRASLAVTGAELHGMLMGFVVGGITPQDNAWQPVLFDYTNEGMGWPSDALAQAATMMEVIVQELKADEFSVSLCLPADDEKTALSQRAEALAEWTNSFLAGLGLSGSSLDALDNVGKECLSDLKEIGKVVVESLDDQVDDEDTQQAFDIVTEHVKVCVLTLFTDLGRQAPKAKTIH</sequence>
<evidence type="ECO:0000313" key="2">
    <source>
        <dbReference type="EMBL" id="XDK24794.1"/>
    </source>
</evidence>
<gene>
    <name evidence="2" type="ORF">AB0763_11455</name>
</gene>
<accession>A0AB39HDA2</accession>
<protein>
    <submittedName>
        <fullName evidence="2">UPF0149 family protein</fullName>
    </submittedName>
</protein>
<dbReference type="Gene3D" id="1.20.120.740">
    <property type="entry name" value="YgfB uncharacterised protein family UPF0149, PF03695"/>
    <property type="match status" value="1"/>
</dbReference>
<dbReference type="EMBL" id="CP162601">
    <property type="protein sequence ID" value="XDK24794.1"/>
    <property type="molecule type" value="Genomic_DNA"/>
</dbReference>
<dbReference type="InterPro" id="IPR011978">
    <property type="entry name" value="YgfB-like"/>
</dbReference>
<dbReference type="NCBIfam" id="NF002477">
    <property type="entry name" value="PRK01736.1"/>
    <property type="match status" value="1"/>
</dbReference>
<dbReference type="PANTHER" id="PTHR37528">
    <property type="entry name" value="UPF0149 PROTEIN YGFB"/>
    <property type="match status" value="1"/>
</dbReference>
<dbReference type="InterPro" id="IPR036255">
    <property type="entry name" value="YgfB-like_sf"/>
</dbReference>
<dbReference type="RefSeq" id="WP_306100554.1">
    <property type="nucleotide sequence ID" value="NZ_CP162601.1"/>
</dbReference>
<organism evidence="2">
    <name type="scientific">Vibrio sp. HB236076</name>
    <dbReference type="NCBI Taxonomy" id="3232307"/>
    <lineage>
        <taxon>Bacteria</taxon>
        <taxon>Pseudomonadati</taxon>
        <taxon>Pseudomonadota</taxon>
        <taxon>Gammaproteobacteria</taxon>
        <taxon>Vibrionales</taxon>
        <taxon>Vibrionaceae</taxon>
        <taxon>Vibrio</taxon>
    </lineage>
</organism>
<dbReference type="GO" id="GO:0005829">
    <property type="term" value="C:cytosol"/>
    <property type="evidence" value="ECO:0007669"/>
    <property type="project" value="TreeGrafter"/>
</dbReference>
<dbReference type="Pfam" id="PF03695">
    <property type="entry name" value="UPF0149"/>
    <property type="match status" value="1"/>
</dbReference>
<evidence type="ECO:0000256" key="1">
    <source>
        <dbReference type="ARBA" id="ARBA00038308"/>
    </source>
</evidence>
<proteinExistence type="inferred from homology"/>
<dbReference type="AlphaFoldDB" id="A0AB39HDA2"/>
<dbReference type="KEGG" id="vih:AB0763_11455"/>
<comment type="similarity">
    <text evidence="1">Belongs to the UPF0149 family.</text>
</comment>
<reference evidence="2" key="1">
    <citation type="submission" date="2024-07" db="EMBL/GenBank/DDBJ databases">
        <title>Genome Analysis of a Potential Novel Vibrio Species Secreting pH- and Thermo-stable Alginate Lyase and its Application in Producing Alginate Oligosaccharides.</title>
        <authorList>
            <person name="Huang H."/>
            <person name="Bao K."/>
        </authorList>
    </citation>
    <scope>NUCLEOTIDE SEQUENCE</scope>
    <source>
        <strain evidence="2">HB236076</strain>
    </source>
</reference>
<name>A0AB39HDA2_9VIBR</name>
<dbReference type="SUPFAM" id="SSF101327">
    <property type="entry name" value="YgfB-like"/>
    <property type="match status" value="1"/>
</dbReference>